<proteinExistence type="predicted"/>
<reference evidence="2" key="1">
    <citation type="journal article" date="2010" name="Nat. Biotechnol.">
        <title>Draft genome sequence of the oilseed species Ricinus communis.</title>
        <authorList>
            <person name="Chan A.P."/>
            <person name="Crabtree J."/>
            <person name="Zhao Q."/>
            <person name="Lorenzi H."/>
            <person name="Orvis J."/>
            <person name="Puiu D."/>
            <person name="Melake-Berhan A."/>
            <person name="Jones K.M."/>
            <person name="Redman J."/>
            <person name="Chen G."/>
            <person name="Cahoon E.B."/>
            <person name="Gedil M."/>
            <person name="Stanke M."/>
            <person name="Haas B.J."/>
            <person name="Wortman J.R."/>
            <person name="Fraser-Liggett C.M."/>
            <person name="Ravel J."/>
            <person name="Rabinowicz P.D."/>
        </authorList>
    </citation>
    <scope>NUCLEOTIDE SEQUENCE [LARGE SCALE GENOMIC DNA]</scope>
    <source>
        <strain evidence="2">cv. Hale</strain>
    </source>
</reference>
<dbReference type="eggNOG" id="ENOG502S48K">
    <property type="taxonomic scope" value="Eukaryota"/>
</dbReference>
<keyword evidence="2" id="KW-1185">Reference proteome</keyword>
<gene>
    <name evidence="1" type="ORF">RCOM_0864500</name>
</gene>
<dbReference type="EMBL" id="EQ973844">
    <property type="protein sequence ID" value="EEF42421.1"/>
    <property type="molecule type" value="Genomic_DNA"/>
</dbReference>
<dbReference type="Proteomes" id="UP000008311">
    <property type="component" value="Unassembled WGS sequence"/>
</dbReference>
<dbReference type="InParanoid" id="B9S1F2"/>
<accession>B9S1F2</accession>
<organism evidence="1 2">
    <name type="scientific">Ricinus communis</name>
    <name type="common">Castor bean</name>
    <dbReference type="NCBI Taxonomy" id="3988"/>
    <lineage>
        <taxon>Eukaryota</taxon>
        <taxon>Viridiplantae</taxon>
        <taxon>Streptophyta</taxon>
        <taxon>Embryophyta</taxon>
        <taxon>Tracheophyta</taxon>
        <taxon>Spermatophyta</taxon>
        <taxon>Magnoliopsida</taxon>
        <taxon>eudicotyledons</taxon>
        <taxon>Gunneridae</taxon>
        <taxon>Pentapetalae</taxon>
        <taxon>rosids</taxon>
        <taxon>fabids</taxon>
        <taxon>Malpighiales</taxon>
        <taxon>Euphorbiaceae</taxon>
        <taxon>Acalyphoideae</taxon>
        <taxon>Acalypheae</taxon>
        <taxon>Ricinus</taxon>
    </lineage>
</organism>
<dbReference type="AlphaFoldDB" id="B9S1F2"/>
<dbReference type="FunCoup" id="B9S1F2">
    <property type="interactions" value="2"/>
</dbReference>
<name>B9S1F2_RICCO</name>
<dbReference type="OrthoDB" id="763417at2759"/>
<sequence length="173" mass="20240">MENGKNMNAIRAQDNFIMMSFEQKERPRSRSDIMTCRLKNRERQRRYRARKRMEANMKKASVPNQSARSEEHLEHNGNINNYRIIVHCKRNWKKDARKAHACKSLEEVPSASMISALGLNSEIQTHCLTPLTVVESPLERNNHSENSLSFLSSEMTSKIGRRDWKAEARRKKN</sequence>
<dbReference type="KEGG" id="rcu:8284598"/>
<evidence type="ECO:0000313" key="1">
    <source>
        <dbReference type="EMBL" id="EEF42421.1"/>
    </source>
</evidence>
<protein>
    <submittedName>
        <fullName evidence="1">Uncharacterized protein</fullName>
    </submittedName>
</protein>
<evidence type="ECO:0000313" key="2">
    <source>
        <dbReference type="Proteomes" id="UP000008311"/>
    </source>
</evidence>
<dbReference type="OMA" id="PREYVMP"/>